<dbReference type="EMBL" id="UYJE01007942">
    <property type="protein sequence ID" value="VDI59441.1"/>
    <property type="molecule type" value="Genomic_DNA"/>
</dbReference>
<evidence type="ECO:0000259" key="2">
    <source>
        <dbReference type="Pfam" id="PF08782"/>
    </source>
</evidence>
<organism evidence="4 5">
    <name type="scientific">Mytilus galloprovincialis</name>
    <name type="common">Mediterranean mussel</name>
    <dbReference type="NCBI Taxonomy" id="29158"/>
    <lineage>
        <taxon>Eukaryota</taxon>
        <taxon>Metazoa</taxon>
        <taxon>Spiralia</taxon>
        <taxon>Lophotrochozoa</taxon>
        <taxon>Mollusca</taxon>
        <taxon>Bivalvia</taxon>
        <taxon>Autobranchia</taxon>
        <taxon>Pteriomorphia</taxon>
        <taxon>Mytilida</taxon>
        <taxon>Mytiloidea</taxon>
        <taxon>Mytilidae</taxon>
        <taxon>Mytilinae</taxon>
        <taxon>Mytilus</taxon>
    </lineage>
</organism>
<gene>
    <name evidence="4" type="ORF">MGAL_10B018893</name>
</gene>
<evidence type="ECO:0000259" key="3">
    <source>
        <dbReference type="Pfam" id="PF25867"/>
    </source>
</evidence>
<feature type="region of interest" description="Disordered" evidence="1">
    <location>
        <begin position="143"/>
        <end position="183"/>
    </location>
</feature>
<dbReference type="SUPFAM" id="SSF63763">
    <property type="entry name" value="SAND domain-like"/>
    <property type="match status" value="1"/>
</dbReference>
<dbReference type="GO" id="GO:0046332">
    <property type="term" value="F:SMAD binding"/>
    <property type="evidence" value="ECO:0007669"/>
    <property type="project" value="InterPro"/>
</dbReference>
<proteinExistence type="predicted"/>
<feature type="region of interest" description="Disordered" evidence="1">
    <location>
        <begin position="614"/>
        <end position="662"/>
    </location>
</feature>
<reference evidence="4" key="1">
    <citation type="submission" date="2018-11" db="EMBL/GenBank/DDBJ databases">
        <authorList>
            <person name="Alioto T."/>
            <person name="Alioto T."/>
        </authorList>
    </citation>
    <scope>NUCLEOTIDE SEQUENCE</scope>
</reference>
<dbReference type="InterPro" id="IPR010919">
    <property type="entry name" value="SAND-like_dom_sf"/>
</dbReference>
<evidence type="ECO:0000256" key="1">
    <source>
        <dbReference type="SAM" id="MobiDB-lite"/>
    </source>
</evidence>
<dbReference type="InterPro" id="IPR014890">
    <property type="entry name" value="c-SKI_SMAD4-bd_dom"/>
</dbReference>
<feature type="compositionally biased region" description="Polar residues" evidence="1">
    <location>
        <begin position="159"/>
        <end position="168"/>
    </location>
</feature>
<dbReference type="InterPro" id="IPR059069">
    <property type="entry name" value="DHD_metazoa"/>
</dbReference>
<name>A0A8B6G6L5_MYTGA</name>
<dbReference type="Gene3D" id="3.10.390.10">
    <property type="entry name" value="SAND domain-like"/>
    <property type="match status" value="1"/>
</dbReference>
<dbReference type="Pfam" id="PF25867">
    <property type="entry name" value="HTH_75"/>
    <property type="match status" value="1"/>
</dbReference>
<protein>
    <recommendedName>
        <fullName evidence="6">c-SKI SMAD4-binding domain-containing protein</fullName>
    </recommendedName>
</protein>
<evidence type="ECO:0008006" key="6">
    <source>
        <dbReference type="Google" id="ProtNLM"/>
    </source>
</evidence>
<feature type="domain" description="c-SKI SMAD4-binding" evidence="2">
    <location>
        <begin position="1252"/>
        <end position="1288"/>
    </location>
</feature>
<dbReference type="Proteomes" id="UP000596742">
    <property type="component" value="Unassembled WGS sequence"/>
</dbReference>
<comment type="caution">
    <text evidence="4">The sequence shown here is derived from an EMBL/GenBank/DDBJ whole genome shotgun (WGS) entry which is preliminary data.</text>
</comment>
<feature type="region of interest" description="Disordered" evidence="1">
    <location>
        <begin position="841"/>
        <end position="901"/>
    </location>
</feature>
<evidence type="ECO:0000313" key="4">
    <source>
        <dbReference type="EMBL" id="VDI59441.1"/>
    </source>
</evidence>
<feature type="compositionally biased region" description="Polar residues" evidence="1">
    <location>
        <begin position="890"/>
        <end position="901"/>
    </location>
</feature>
<feature type="compositionally biased region" description="Low complexity" evidence="1">
    <location>
        <begin position="873"/>
        <end position="889"/>
    </location>
</feature>
<evidence type="ECO:0000313" key="5">
    <source>
        <dbReference type="Proteomes" id="UP000596742"/>
    </source>
</evidence>
<feature type="region of interest" description="Disordered" evidence="1">
    <location>
        <begin position="446"/>
        <end position="466"/>
    </location>
</feature>
<feature type="compositionally biased region" description="Basic residues" evidence="1">
    <location>
        <begin position="1041"/>
        <end position="1052"/>
    </location>
</feature>
<feature type="domain" description="Putative Dachshund-homology" evidence="3">
    <location>
        <begin position="933"/>
        <end position="1020"/>
    </location>
</feature>
<dbReference type="Pfam" id="PF08782">
    <property type="entry name" value="c-SKI_SMAD_bind"/>
    <property type="match status" value="1"/>
</dbReference>
<accession>A0A8B6G6L5</accession>
<dbReference type="OrthoDB" id="6116992at2759"/>
<feature type="region of interest" description="Disordered" evidence="1">
    <location>
        <begin position="1027"/>
        <end position="1085"/>
    </location>
</feature>
<sequence length="1434" mass="159412">MQHCKQSDFNPLDILATAAALKQTDKPETKQKIVIVKPKEGVKIINPKDHATSSCSTNEKKTNTKPIGLIRTTSFVEDGVKKVKLTISSELEKMLNEHNYGSIQKVSSGNNTVLKLPDVLSLGNDKKVIVKLVDKSGDHVNRDQLLAGVNSTDKDSPKETTTSNQESGNDGHKENKSDQVCDGQNTETLSEDLDTKLQSLEESNLSVEDLRKDLILDHENGELKHVDSEESLTESTGRKESCSSYTVPVCKPVQIEDFDVCNERIDSDIRSPVYEDIDFNESHKTPPNDQTILESNTNSDQILNIKQSIEEEEENHDQDRALLTNTEYSISTWSDKENKILEKDGKNQYGDNEILPGKVDTGANNIDRCDMGKSQVLDKVETYAAVHEKQTNIEDTSEESPFLDSYSSRATFSMQDHEYAEKYCDDSSEKRNDKLHDLHLVNEFSQDSGFSDSGLSPDGLESRTYRRDSPSLIPVKTDMLPSFDLNDVNKARDAIVALVNSNALPVAPHGTNSQSSSTKTSPKVGKFSIGTFASVCNSTLGLQSPEKSQIAFGQRIATSLLSNNICQQNKSESAVTCVQNNSTEHIEHDHDYSLPYHARPSNIPFSVQKVNKEIAGKGKTKEKKSDGNEKRTKRSGSSESKEDKTFDLITGESEKKSNKSEKLAEFLKNSTSDSKLKIQGSYKDDFVYFLNTNFRSRRRASQDIPPSVPSDKIIVPLPKPGDIIVPHLTNDDLEAIRLGKHSTLSNGPHANGNLSSTVTQPSLPATVSTALRNQTNGVMTDIESGIINTILSMETEPCADTTDPVLFGNGNENFNINFSDQLTPEQMEILYSAVDQVQSIDSTSSDKENAGDTIQGKGVTSDLNGEPACVEIKTGSPETPTPKETTATSDKSLPGNSDSSEQLDLLNDDMKLFTSTPDVSKNKSEETDAPWIVTVSMFWNDLPAIMLENLPYLRLVDIHKQILPAKDTGILKKRCQLLGIVVKNCSEMQRYFLVQYGRAFSSKSNLIISKVNAEFLIGYYVNPVTKLPRSSSEDHPQPKVKPTKISRPRSRPPSRTDSEKTRTVVPQKKPPVIAEPPPPAPLGRTRHKKINFLELLKGDSNSNSTENSVTEHVEEKKSEGSISVVVVQPPVGWKKSDLSVKKIEVGKKTVKRLHSGSEINKKKSEECQTIDSMGDDDIENRNLTWLCKKRQKIPLKVNKKVKKPGSLKVKWTIFNKASRKNLIKKKKQREVLSVVHKDILPNNSHLNNIQPGNVFMDLYNNENSSCVRCCTCNKIFSIEAFLSHQHDNGGDGKLISVVNPQSLSLRDASDSQKKIWRNFQLKRKRFNNNKITTVQNGLPKIQIVERQNDLEKRTLIVKPPSNKSVRISSRKRKQKQLYPIENYSYSSVVKHEGQDASSPSPNKIIKVSNALADNVVTESNGPILTSFTALEHDV</sequence>
<feature type="compositionally biased region" description="Basic and acidic residues" evidence="1">
    <location>
        <begin position="169"/>
        <end position="179"/>
    </location>
</feature>
<feature type="compositionally biased region" description="Basic and acidic residues" evidence="1">
    <location>
        <begin position="639"/>
        <end position="662"/>
    </location>
</feature>
<keyword evidence="5" id="KW-1185">Reference proteome</keyword>